<reference evidence="1" key="1">
    <citation type="journal article" name="DNA Res.">
        <title>The physiological potential of anammox bacteria as revealed by their core genome structure.</title>
        <authorList>
            <person name="Okubo T."/>
            <person name="Toyoda A."/>
            <person name="Fukuhara K."/>
            <person name="Uchiyama I."/>
            <person name="Harigaya Y."/>
            <person name="Kuroiwa M."/>
            <person name="Suzuki T."/>
            <person name="Murakami Y."/>
            <person name="Suwa Y."/>
            <person name="Takami H."/>
        </authorList>
    </citation>
    <scope>NUCLEOTIDE SEQUENCE</scope>
    <source>
        <strain evidence="1">317325-3</strain>
    </source>
</reference>
<organism evidence="1 2">
    <name type="scientific">Candidatus Desulfobacillus denitrificans</name>
    <dbReference type="NCBI Taxonomy" id="2608985"/>
    <lineage>
        <taxon>Bacteria</taxon>
        <taxon>Pseudomonadati</taxon>
        <taxon>Pseudomonadota</taxon>
        <taxon>Betaproteobacteria</taxon>
        <taxon>Candidatus Desulfobacillus</taxon>
    </lineage>
</organism>
<name>A0A809RA49_9PROT</name>
<dbReference type="AlphaFoldDB" id="A0A809RA49"/>
<dbReference type="KEGG" id="ddz:DSYM_19140"/>
<accession>A0A809RA49</accession>
<dbReference type="Proteomes" id="UP000662914">
    <property type="component" value="Chromosome"/>
</dbReference>
<protein>
    <recommendedName>
        <fullName evidence="3">WLM domain-containing protein</fullName>
    </recommendedName>
</protein>
<gene>
    <name evidence="1" type="ORF">DSYM_19140</name>
</gene>
<evidence type="ECO:0000313" key="1">
    <source>
        <dbReference type="EMBL" id="BBO21215.1"/>
    </source>
</evidence>
<dbReference type="EMBL" id="AP021857">
    <property type="protein sequence ID" value="BBO21215.1"/>
    <property type="molecule type" value="Genomic_DNA"/>
</dbReference>
<evidence type="ECO:0008006" key="3">
    <source>
        <dbReference type="Google" id="ProtNLM"/>
    </source>
</evidence>
<proteinExistence type="predicted"/>
<sequence>MPFAYYARLSAARKRIYDRSDAIERIDLPGAAALRPLIAPLEAALKSERRAEAERLCAALAAGIVGQLGAPPLRVAVLAVRPSSDWGELHGLYLPEDEGKVAVVKLWMRTAKNRRVVAFRSFLRTLLHELCHHLDYEFYRFEETFHTEGFYKRESSLFHQLVPKPPVVPAEAGIQ</sequence>
<evidence type="ECO:0000313" key="2">
    <source>
        <dbReference type="Proteomes" id="UP000662914"/>
    </source>
</evidence>